<dbReference type="EMBL" id="BRXR01000001">
    <property type="protein sequence ID" value="GLC31381.1"/>
    <property type="molecule type" value="Genomic_DNA"/>
</dbReference>
<dbReference type="InterPro" id="IPR024523">
    <property type="entry name" value="DUF3793"/>
</dbReference>
<dbReference type="Pfam" id="PF12672">
    <property type="entry name" value="DUF3793"/>
    <property type="match status" value="1"/>
</dbReference>
<protein>
    <recommendedName>
        <fullName evidence="3">DUF3793 family protein</fullName>
    </recommendedName>
</protein>
<organism evidence="1 2">
    <name type="scientific">Clostridium omnivorum</name>
    <dbReference type="NCBI Taxonomy" id="1604902"/>
    <lineage>
        <taxon>Bacteria</taxon>
        <taxon>Bacillati</taxon>
        <taxon>Bacillota</taxon>
        <taxon>Clostridia</taxon>
        <taxon>Eubacteriales</taxon>
        <taxon>Clostridiaceae</taxon>
        <taxon>Clostridium</taxon>
    </lineage>
</organism>
<dbReference type="Proteomes" id="UP001208567">
    <property type="component" value="Unassembled WGS sequence"/>
</dbReference>
<gene>
    <name evidence="1" type="ORF">bsdE14_27910</name>
</gene>
<dbReference type="RefSeq" id="WP_264850667.1">
    <property type="nucleotide sequence ID" value="NZ_BRXR01000001.1"/>
</dbReference>
<proteinExistence type="predicted"/>
<sequence length="198" mass="23919">MIYDKQIQDFFSSLNRLEDKAYFKFIVSYLAAPTLYSSKPATILSFNKTQRNLYELWNQYEYMVREWNITDYLLLKEDKYAKLVMFYNNKLKDVLEKEENRRYLIKLGYDENGSIYDYLNELKRRFQKTCPHEIGIFLGIPLEDTKKFIEKKGKEFKYCGYWKVYDNLEEAMSIFQSFDAARLEIINKALKELIHISN</sequence>
<accession>A0ABQ5N8B4</accession>
<comment type="caution">
    <text evidence="1">The sequence shown here is derived from an EMBL/GenBank/DDBJ whole genome shotgun (WGS) entry which is preliminary data.</text>
</comment>
<reference evidence="1 2" key="1">
    <citation type="journal article" date="2024" name="Int. J. Syst. Evol. Microbiol.">
        <title>Clostridium omnivorum sp. nov., isolated from anoxic soil under the treatment of reductive soil disinfestation.</title>
        <authorList>
            <person name="Ueki A."/>
            <person name="Tonouchi A."/>
            <person name="Kaku N."/>
            <person name="Honma S."/>
            <person name="Ueki K."/>
        </authorList>
    </citation>
    <scope>NUCLEOTIDE SEQUENCE [LARGE SCALE GENOMIC DNA]</scope>
    <source>
        <strain evidence="1 2">E14</strain>
    </source>
</reference>
<name>A0ABQ5N8B4_9CLOT</name>
<evidence type="ECO:0008006" key="3">
    <source>
        <dbReference type="Google" id="ProtNLM"/>
    </source>
</evidence>
<evidence type="ECO:0000313" key="2">
    <source>
        <dbReference type="Proteomes" id="UP001208567"/>
    </source>
</evidence>
<evidence type="ECO:0000313" key="1">
    <source>
        <dbReference type="EMBL" id="GLC31381.1"/>
    </source>
</evidence>
<keyword evidence="2" id="KW-1185">Reference proteome</keyword>